<dbReference type="Pfam" id="PF05050">
    <property type="entry name" value="Methyltransf_21"/>
    <property type="match status" value="1"/>
</dbReference>
<dbReference type="InterPro" id="IPR052514">
    <property type="entry name" value="SAM-dependent_MTase"/>
</dbReference>
<dbReference type="Proteomes" id="UP001530400">
    <property type="component" value="Unassembled WGS sequence"/>
</dbReference>
<dbReference type="EMBL" id="JALLPJ020001382">
    <property type="protein sequence ID" value="KAL3766630.1"/>
    <property type="molecule type" value="Genomic_DNA"/>
</dbReference>
<dbReference type="InterPro" id="IPR029063">
    <property type="entry name" value="SAM-dependent_MTases_sf"/>
</dbReference>
<dbReference type="PANTHER" id="PTHR34203">
    <property type="entry name" value="METHYLTRANSFERASE, FKBM FAMILY PROTEIN"/>
    <property type="match status" value="1"/>
</dbReference>
<dbReference type="SUPFAM" id="SSF53335">
    <property type="entry name" value="S-adenosyl-L-methionine-dependent methyltransferases"/>
    <property type="match status" value="1"/>
</dbReference>
<accession>A0ABD3MRN3</accession>
<dbReference type="PANTHER" id="PTHR34203:SF15">
    <property type="entry name" value="SLL1173 PROTEIN"/>
    <property type="match status" value="1"/>
</dbReference>
<gene>
    <name evidence="2" type="ORF">ACHAWO_013977</name>
</gene>
<dbReference type="NCBIfam" id="TIGR01444">
    <property type="entry name" value="fkbM_fam"/>
    <property type="match status" value="1"/>
</dbReference>
<evidence type="ECO:0000313" key="3">
    <source>
        <dbReference type="Proteomes" id="UP001530400"/>
    </source>
</evidence>
<evidence type="ECO:0000259" key="1">
    <source>
        <dbReference type="Pfam" id="PF05050"/>
    </source>
</evidence>
<comment type="caution">
    <text evidence="2">The sequence shown here is derived from an EMBL/GenBank/DDBJ whole genome shotgun (WGS) entry which is preliminary data.</text>
</comment>
<organism evidence="2 3">
    <name type="scientific">Cyclotella atomus</name>
    <dbReference type="NCBI Taxonomy" id="382360"/>
    <lineage>
        <taxon>Eukaryota</taxon>
        <taxon>Sar</taxon>
        <taxon>Stramenopiles</taxon>
        <taxon>Ochrophyta</taxon>
        <taxon>Bacillariophyta</taxon>
        <taxon>Coscinodiscophyceae</taxon>
        <taxon>Thalassiosirophycidae</taxon>
        <taxon>Stephanodiscales</taxon>
        <taxon>Stephanodiscaceae</taxon>
        <taxon>Cyclotella</taxon>
    </lineage>
</organism>
<proteinExistence type="predicted"/>
<feature type="domain" description="Methyltransferase FkbM" evidence="1">
    <location>
        <begin position="33"/>
        <end position="241"/>
    </location>
</feature>
<evidence type="ECO:0000313" key="2">
    <source>
        <dbReference type="EMBL" id="KAL3766630.1"/>
    </source>
</evidence>
<keyword evidence="3" id="KW-1185">Reference proteome</keyword>
<dbReference type="AlphaFoldDB" id="A0ABD3MRN3"/>
<protein>
    <recommendedName>
        <fullName evidence="1">Methyltransferase FkbM domain-containing protein</fullName>
    </recommendedName>
</protein>
<reference evidence="2 3" key="1">
    <citation type="submission" date="2024-10" db="EMBL/GenBank/DDBJ databases">
        <title>Updated reference genomes for cyclostephanoid diatoms.</title>
        <authorList>
            <person name="Roberts W.R."/>
            <person name="Alverson A.J."/>
        </authorList>
    </citation>
    <scope>NUCLEOTIDE SEQUENCE [LARGE SCALE GENOMIC DNA]</scope>
    <source>
        <strain evidence="2 3">AJA010-31</strain>
    </source>
</reference>
<dbReference type="InterPro" id="IPR006342">
    <property type="entry name" value="FkbM_mtfrase"/>
</dbReference>
<dbReference type="Gene3D" id="3.40.50.150">
    <property type="entry name" value="Vaccinia Virus protein VP39"/>
    <property type="match status" value="1"/>
</dbReference>
<sequence>MGCNDLQFLGPYFRSILDRRGWSKGRARKVVIDVGANTGDDAVSIIKTFQPILQMCHMFSSPIKLISVEPSPKVFCEMDDLVTTKLTEEDRTDIVRLNVALSDKTGHLIFQDPGNEGGQLIGSNFTDLSEMTPDEYSQFSQCKYADDQFRNMTVDGSRTSTVPTYTLDLLISSLEDPTLGKISPNEEIFVVKIDTEGHDYSVLLGAKDLLQHKRITFIIFEVWANANVKLVAQHMAQYDYQCFLLTKDVLVPVHVDDWWYPHMDNFTRNWWGNGLCGVKGSDNIMMLWRMYHSDNLKLLNSYILL</sequence>
<name>A0ABD3MRN3_9STRA</name>